<dbReference type="GO" id="GO:0019290">
    <property type="term" value="P:siderophore biosynthetic process"/>
    <property type="evidence" value="ECO:0007669"/>
    <property type="project" value="InterPro"/>
</dbReference>
<dbReference type="EMBL" id="JABFBC010000001">
    <property type="protein sequence ID" value="NNU79038.1"/>
    <property type="molecule type" value="Genomic_DNA"/>
</dbReference>
<dbReference type="PROSITE" id="PS51186">
    <property type="entry name" value="GNAT"/>
    <property type="match status" value="1"/>
</dbReference>
<dbReference type="Gene3D" id="3.40.630.30">
    <property type="match status" value="1"/>
</dbReference>
<organism evidence="4 5">
    <name type="scientific">Halovulum dunhuangense</name>
    <dbReference type="NCBI Taxonomy" id="1505036"/>
    <lineage>
        <taxon>Bacteria</taxon>
        <taxon>Pseudomonadati</taxon>
        <taxon>Pseudomonadota</taxon>
        <taxon>Alphaproteobacteria</taxon>
        <taxon>Rhodobacterales</taxon>
        <taxon>Paracoccaceae</taxon>
        <taxon>Halovulum</taxon>
    </lineage>
</organism>
<accession>A0A849KUP1</accession>
<keyword evidence="4" id="KW-0808">Transferase</keyword>
<dbReference type="InterPro" id="IPR019432">
    <property type="entry name" value="Acyltransferase_MbtK/IucB-like"/>
</dbReference>
<comment type="pathway">
    <text evidence="1">Siderophore biosynthesis.</text>
</comment>
<dbReference type="GO" id="GO:0016410">
    <property type="term" value="F:N-acyltransferase activity"/>
    <property type="evidence" value="ECO:0007669"/>
    <property type="project" value="TreeGrafter"/>
</dbReference>
<dbReference type="PANTHER" id="PTHR31438:SF1">
    <property type="entry name" value="LYSINE N-ACYLTRANSFERASE C17G9.06C-RELATED"/>
    <property type="match status" value="1"/>
</dbReference>
<proteinExistence type="predicted"/>
<dbReference type="AlphaFoldDB" id="A0A849KUP1"/>
<dbReference type="InterPro" id="IPR016181">
    <property type="entry name" value="Acyl_CoA_acyltransferase"/>
</dbReference>
<gene>
    <name evidence="4" type="ORF">HMH01_01180</name>
</gene>
<keyword evidence="2" id="KW-0046">Antibiotic resistance</keyword>
<protein>
    <submittedName>
        <fullName evidence="4">Acetyltransferase</fullName>
    </submittedName>
</protein>
<dbReference type="SMART" id="SM01006">
    <property type="entry name" value="AlcB"/>
    <property type="match status" value="1"/>
</dbReference>
<dbReference type="SUPFAM" id="SSF55729">
    <property type="entry name" value="Acyl-CoA N-acyltransferases (Nat)"/>
    <property type="match status" value="1"/>
</dbReference>
<sequence>MPDIRFRPVTATDLPLLAEWMAAPHWREWWGEPETELGYIRDMIEGRDTTRPFLFDIDGVPTGYIQVWRPADNRIEPWLSDAPWIAWLPDDAVGVDLSIGPAESLSRGIGSAVLRAFVARLRAEGHRFIVIDPDPTNTRALRAYEKAGFRPIPEYLGRTGDCLLMQHHPEDMTP</sequence>
<evidence type="ECO:0000256" key="1">
    <source>
        <dbReference type="ARBA" id="ARBA00004924"/>
    </source>
</evidence>
<dbReference type="CDD" id="cd04301">
    <property type="entry name" value="NAT_SF"/>
    <property type="match status" value="1"/>
</dbReference>
<dbReference type="Proteomes" id="UP000572377">
    <property type="component" value="Unassembled WGS sequence"/>
</dbReference>
<dbReference type="PANTHER" id="PTHR31438">
    <property type="entry name" value="LYSINE N-ACYLTRANSFERASE C17G9.06C-RELATED"/>
    <property type="match status" value="1"/>
</dbReference>
<dbReference type="RefSeq" id="WP_171321683.1">
    <property type="nucleotide sequence ID" value="NZ_JABFBC010000001.1"/>
</dbReference>
<evidence type="ECO:0000259" key="3">
    <source>
        <dbReference type="PROSITE" id="PS51186"/>
    </source>
</evidence>
<evidence type="ECO:0000313" key="4">
    <source>
        <dbReference type="EMBL" id="NNU79038.1"/>
    </source>
</evidence>
<keyword evidence="5" id="KW-1185">Reference proteome</keyword>
<dbReference type="GO" id="GO:0046677">
    <property type="term" value="P:response to antibiotic"/>
    <property type="evidence" value="ECO:0007669"/>
    <property type="project" value="UniProtKB-KW"/>
</dbReference>
<feature type="domain" description="N-acetyltransferase" evidence="3">
    <location>
        <begin position="4"/>
        <end position="170"/>
    </location>
</feature>
<comment type="caution">
    <text evidence="4">The sequence shown here is derived from an EMBL/GenBank/DDBJ whole genome shotgun (WGS) entry which is preliminary data.</text>
</comment>
<evidence type="ECO:0000256" key="2">
    <source>
        <dbReference type="ARBA" id="ARBA00023251"/>
    </source>
</evidence>
<name>A0A849KUP1_9RHOB</name>
<dbReference type="InterPro" id="IPR000182">
    <property type="entry name" value="GNAT_dom"/>
</dbReference>
<evidence type="ECO:0000313" key="5">
    <source>
        <dbReference type="Proteomes" id="UP000572377"/>
    </source>
</evidence>
<dbReference type="Pfam" id="PF13523">
    <property type="entry name" value="Acetyltransf_8"/>
    <property type="match status" value="1"/>
</dbReference>
<reference evidence="4 5" key="1">
    <citation type="submission" date="2020-05" db="EMBL/GenBank/DDBJ databases">
        <title>Gimesia benthica sp. nov., a novel planctomycete isolated from a deep-sea water sample of the Northwest Indian Ocean.</title>
        <authorList>
            <person name="Wang J."/>
            <person name="Ruan C."/>
            <person name="Song L."/>
            <person name="Zhu Y."/>
            <person name="Li A."/>
            <person name="Zheng X."/>
            <person name="Wang L."/>
            <person name="Lu Z."/>
            <person name="Huang Y."/>
            <person name="Du W."/>
            <person name="Zhou Y."/>
            <person name="Huang L."/>
            <person name="Dai X."/>
        </authorList>
    </citation>
    <scope>NUCLEOTIDE SEQUENCE [LARGE SCALE GENOMIC DNA]</scope>
    <source>
        <strain evidence="4 5">YYQ-30</strain>
    </source>
</reference>